<dbReference type="Proteomes" id="UP000054771">
    <property type="component" value="Unassembled WGS sequence"/>
</dbReference>
<accession>A0A0U5GLR5</accession>
<sequence>MLWPSIIRRATELQGPRVLGSGPVVTTPVIRGGRFPASVSFLPRLGAASSRSSPPASLNGNGLRRVRLVSEPEFARAQVLRDLEDQQAEAEAASGLIPAPQSATEVCPWLDLTQWARYVQGHELAVFTQLAALPDPRTESLLATLVDRVHHLVLQACQSIREKKVNEFDLMRINSVLHRPRVWDRPLFIDVQDATRRRYGQIWQRLICFAYRSTRSDAPARLSHRLTRSQLVWLDQMVHHASELQGHGRDDWPEEVQSMAPDNNPTAVTQNGREHQQRIAKAKLDQACLHFSIAVLDHNLLGDLFESVVIGFMAVLGINREKRVFYDACSYTSNLSALVKIAQLAVREWMQPTVQTVDWRSFYAGQSAESDLTVEIVVTHA</sequence>
<evidence type="ECO:0000313" key="1">
    <source>
        <dbReference type="EMBL" id="CEL11790.1"/>
    </source>
</evidence>
<organism evidence="1 2">
    <name type="scientific">Aspergillus calidoustus</name>
    <dbReference type="NCBI Taxonomy" id="454130"/>
    <lineage>
        <taxon>Eukaryota</taxon>
        <taxon>Fungi</taxon>
        <taxon>Dikarya</taxon>
        <taxon>Ascomycota</taxon>
        <taxon>Pezizomycotina</taxon>
        <taxon>Eurotiomycetes</taxon>
        <taxon>Eurotiomycetidae</taxon>
        <taxon>Eurotiales</taxon>
        <taxon>Aspergillaceae</taxon>
        <taxon>Aspergillus</taxon>
        <taxon>Aspergillus subgen. Nidulantes</taxon>
    </lineage>
</organism>
<protein>
    <submittedName>
        <fullName evidence="1">Uncharacterized protein</fullName>
    </submittedName>
</protein>
<dbReference type="AlphaFoldDB" id="A0A0U5GLR5"/>
<gene>
    <name evidence="1" type="ORF">ASPCAL14886</name>
</gene>
<dbReference type="OrthoDB" id="4493315at2759"/>
<dbReference type="STRING" id="454130.A0A0U5GLR5"/>
<dbReference type="EMBL" id="CDMC01000031">
    <property type="protein sequence ID" value="CEL11790.1"/>
    <property type="molecule type" value="Genomic_DNA"/>
</dbReference>
<keyword evidence="2" id="KW-1185">Reference proteome</keyword>
<proteinExistence type="predicted"/>
<reference evidence="2" key="1">
    <citation type="journal article" date="2016" name="Genome Announc.">
        <title>Draft genome sequences of fungus Aspergillus calidoustus.</title>
        <authorList>
            <person name="Horn F."/>
            <person name="Linde J."/>
            <person name="Mattern D.J."/>
            <person name="Walther G."/>
            <person name="Guthke R."/>
            <person name="Scherlach K."/>
            <person name="Martin K."/>
            <person name="Brakhage A.A."/>
            <person name="Petzke L."/>
            <person name="Valiante V."/>
        </authorList>
    </citation>
    <scope>NUCLEOTIDE SEQUENCE [LARGE SCALE GENOMIC DNA]</scope>
    <source>
        <strain evidence="2">SF006504</strain>
    </source>
</reference>
<name>A0A0U5GLR5_ASPCI</name>
<dbReference type="OMA" id="YVQGHEL"/>
<evidence type="ECO:0000313" key="2">
    <source>
        <dbReference type="Proteomes" id="UP000054771"/>
    </source>
</evidence>